<feature type="domain" description="DUF8128" evidence="2">
    <location>
        <begin position="114"/>
        <end position="416"/>
    </location>
</feature>
<proteinExistence type="predicted"/>
<feature type="compositionally biased region" description="Basic and acidic residues" evidence="1">
    <location>
        <begin position="438"/>
        <end position="453"/>
    </location>
</feature>
<gene>
    <name evidence="3" type="ORF">A3D53_02305</name>
</gene>
<dbReference type="InterPro" id="IPR058441">
    <property type="entry name" value="DUF8128"/>
</dbReference>
<dbReference type="AlphaFoldDB" id="A0A1F6MAN9"/>
<protein>
    <recommendedName>
        <fullName evidence="2">DUF8128 domain-containing protein</fullName>
    </recommendedName>
</protein>
<dbReference type="Pfam" id="PF26449">
    <property type="entry name" value="DUF8128"/>
    <property type="match status" value="1"/>
</dbReference>
<evidence type="ECO:0000313" key="4">
    <source>
        <dbReference type="Proteomes" id="UP000176413"/>
    </source>
</evidence>
<feature type="region of interest" description="Disordered" evidence="1">
    <location>
        <begin position="422"/>
        <end position="465"/>
    </location>
</feature>
<dbReference type="Proteomes" id="UP000176413">
    <property type="component" value="Unassembled WGS sequence"/>
</dbReference>
<evidence type="ECO:0000259" key="2">
    <source>
        <dbReference type="Pfam" id="PF26449"/>
    </source>
</evidence>
<dbReference type="EMBL" id="MFQA01000034">
    <property type="protein sequence ID" value="OGH68684.1"/>
    <property type="molecule type" value="Genomic_DNA"/>
</dbReference>
<accession>A0A1F6MAN9</accession>
<sequence>MDLNGFTIDLPFWLTFFERPIAEQAMLLFALGAWVPLAAFFIKALGELWVLYRQTVKNVSHWEWVILAVDIPPMFIQSPKAVEQIFAQLSGTLQHIDVGGKFWQGKKQKWFSLEVISIEGYIQFLVRTEAEYRDLVEAAIYAQYTDAQITEVEDYVDNIPSSYPNEEYDVMGVEFKLSQPDPYPIRTYPSFQYNLSKDAVFSDPMAAILENFTRIGRGENLWLEIIVEPVDNNWKNKGITLAKSLMKGEDDHGPGGGLLTQAGSVPGLMLKEFFNILHWNFEEEHHDDKKEKKVDITPGTRSTVEAIEEKISKIGFKSKVRILYAAKKNVYSPNHCIEGIIGAMNQFHIMNRNAIVPYMATHAHYDSSHVKSNRLKNSFVQAFKKRKMKWKFQDGYILNIEELATVWHFPLPFVKTPLLQKAGHKKSEPPAGLPIETSEPHLRKKGEGEKGAADEDEPPENLPFG</sequence>
<evidence type="ECO:0000313" key="3">
    <source>
        <dbReference type="EMBL" id="OGH68684.1"/>
    </source>
</evidence>
<comment type="caution">
    <text evidence="3">The sequence shown here is derived from an EMBL/GenBank/DDBJ whole genome shotgun (WGS) entry which is preliminary data.</text>
</comment>
<evidence type="ECO:0000256" key="1">
    <source>
        <dbReference type="SAM" id="MobiDB-lite"/>
    </source>
</evidence>
<organism evidence="3 4">
    <name type="scientific">Candidatus Magasanikbacteria bacterium RIFCSPHIGHO2_02_FULL_45_10</name>
    <dbReference type="NCBI Taxonomy" id="1798679"/>
    <lineage>
        <taxon>Bacteria</taxon>
        <taxon>Candidatus Magasanikiibacteriota</taxon>
    </lineage>
</organism>
<reference evidence="3 4" key="1">
    <citation type="journal article" date="2016" name="Nat. Commun.">
        <title>Thousands of microbial genomes shed light on interconnected biogeochemical processes in an aquifer system.</title>
        <authorList>
            <person name="Anantharaman K."/>
            <person name="Brown C.T."/>
            <person name="Hug L.A."/>
            <person name="Sharon I."/>
            <person name="Castelle C.J."/>
            <person name="Probst A.J."/>
            <person name="Thomas B.C."/>
            <person name="Singh A."/>
            <person name="Wilkins M.J."/>
            <person name="Karaoz U."/>
            <person name="Brodie E.L."/>
            <person name="Williams K.H."/>
            <person name="Hubbard S.S."/>
            <person name="Banfield J.F."/>
        </authorList>
    </citation>
    <scope>NUCLEOTIDE SEQUENCE [LARGE SCALE GENOMIC DNA]</scope>
</reference>
<name>A0A1F6MAN9_9BACT</name>